<dbReference type="EMBL" id="BAAAUV010000002">
    <property type="protein sequence ID" value="GAA3196666.1"/>
    <property type="molecule type" value="Genomic_DNA"/>
</dbReference>
<evidence type="ECO:0000256" key="1">
    <source>
        <dbReference type="SAM" id="MobiDB-lite"/>
    </source>
</evidence>
<organism evidence="3 4">
    <name type="scientific">Actinocorallia longicatena</name>
    <dbReference type="NCBI Taxonomy" id="111803"/>
    <lineage>
        <taxon>Bacteria</taxon>
        <taxon>Bacillati</taxon>
        <taxon>Actinomycetota</taxon>
        <taxon>Actinomycetes</taxon>
        <taxon>Streptosporangiales</taxon>
        <taxon>Thermomonosporaceae</taxon>
        <taxon>Actinocorallia</taxon>
    </lineage>
</organism>
<dbReference type="Gene3D" id="2.60.40.420">
    <property type="entry name" value="Cupredoxins - blue copper proteins"/>
    <property type="match status" value="1"/>
</dbReference>
<protein>
    <recommendedName>
        <fullName evidence="5">EfeO-type cupredoxin-like domain-containing protein</fullName>
    </recommendedName>
</protein>
<dbReference type="SUPFAM" id="SSF49503">
    <property type="entry name" value="Cupredoxins"/>
    <property type="match status" value="1"/>
</dbReference>
<feature type="signal peptide" evidence="2">
    <location>
        <begin position="1"/>
        <end position="22"/>
    </location>
</feature>
<reference evidence="4" key="1">
    <citation type="journal article" date="2019" name="Int. J. Syst. Evol. Microbiol.">
        <title>The Global Catalogue of Microorganisms (GCM) 10K type strain sequencing project: providing services to taxonomists for standard genome sequencing and annotation.</title>
        <authorList>
            <consortium name="The Broad Institute Genomics Platform"/>
            <consortium name="The Broad Institute Genome Sequencing Center for Infectious Disease"/>
            <person name="Wu L."/>
            <person name="Ma J."/>
        </authorList>
    </citation>
    <scope>NUCLEOTIDE SEQUENCE [LARGE SCALE GENOMIC DNA]</scope>
    <source>
        <strain evidence="4">JCM 9377</strain>
    </source>
</reference>
<feature type="compositionally biased region" description="Low complexity" evidence="1">
    <location>
        <begin position="30"/>
        <end position="57"/>
    </location>
</feature>
<dbReference type="InterPro" id="IPR008972">
    <property type="entry name" value="Cupredoxin"/>
</dbReference>
<keyword evidence="4" id="KW-1185">Reference proteome</keyword>
<proteinExistence type="predicted"/>
<feature type="chain" id="PRO_5046931799" description="EfeO-type cupredoxin-like domain-containing protein" evidence="2">
    <location>
        <begin position="23"/>
        <end position="145"/>
    </location>
</feature>
<comment type="caution">
    <text evidence="3">The sequence shown here is derived from an EMBL/GenBank/DDBJ whole genome shotgun (WGS) entry which is preliminary data.</text>
</comment>
<keyword evidence="2" id="KW-0732">Signal</keyword>
<feature type="region of interest" description="Disordered" evidence="1">
    <location>
        <begin position="25"/>
        <end position="57"/>
    </location>
</feature>
<evidence type="ECO:0000313" key="4">
    <source>
        <dbReference type="Proteomes" id="UP001501237"/>
    </source>
</evidence>
<accession>A0ABP6PYL0</accession>
<evidence type="ECO:0008006" key="5">
    <source>
        <dbReference type="Google" id="ProtNLM"/>
    </source>
</evidence>
<name>A0ABP6PYL0_9ACTN</name>
<evidence type="ECO:0000313" key="3">
    <source>
        <dbReference type="EMBL" id="GAA3196666.1"/>
    </source>
</evidence>
<evidence type="ECO:0000256" key="2">
    <source>
        <dbReference type="SAM" id="SignalP"/>
    </source>
</evidence>
<dbReference type="RefSeq" id="WP_344822097.1">
    <property type="nucleotide sequence ID" value="NZ_BAAAUV010000002.1"/>
</dbReference>
<dbReference type="PROSITE" id="PS51257">
    <property type="entry name" value="PROKAR_LIPOPROTEIN"/>
    <property type="match status" value="1"/>
</dbReference>
<dbReference type="Proteomes" id="UP001501237">
    <property type="component" value="Unassembled WGS sequence"/>
</dbReference>
<gene>
    <name evidence="3" type="ORF">GCM10010468_07390</name>
</gene>
<sequence>MSSRLRLIVPVVALPLLLTACGGEKKDETPTAAPATSSAAAPSATASASESPSAAPAFDGTEINVTIAGSKVSPRPSTHKVAEGTKIKVTVTSDKADELHVHGFDKSLELKAGQPGVIEFTADQTGTFEVETHESGLLLFKLEVS</sequence>